<evidence type="ECO:0000313" key="5">
    <source>
        <dbReference type="Proteomes" id="UP000677265"/>
    </source>
</evidence>
<dbReference type="AlphaFoldDB" id="A0A942T3N5"/>
<dbReference type="PANTHER" id="PTHR45947:SF3">
    <property type="entry name" value="SULFOQUINOVOSYL TRANSFERASE SQD2"/>
    <property type="match status" value="1"/>
</dbReference>
<proteinExistence type="predicted"/>
<feature type="domain" description="Glycosyl transferase family 1" evidence="1">
    <location>
        <begin position="188"/>
        <end position="343"/>
    </location>
</feature>
<dbReference type="PANTHER" id="PTHR45947">
    <property type="entry name" value="SULFOQUINOVOSYL TRANSFERASE SQD2"/>
    <property type="match status" value="1"/>
</dbReference>
<name>A0A942T3N5_9BACI</name>
<dbReference type="SUPFAM" id="SSF53756">
    <property type="entry name" value="UDP-Glycosyltransferase/glycogen phosphorylase"/>
    <property type="match status" value="1"/>
</dbReference>
<dbReference type="EMBL" id="JAGYPE010000004">
    <property type="protein sequence ID" value="MBS4184541.1"/>
    <property type="molecule type" value="Genomic_DNA"/>
</dbReference>
<evidence type="ECO:0000259" key="1">
    <source>
        <dbReference type="Pfam" id="PF00534"/>
    </source>
</evidence>
<dbReference type="Gene3D" id="3.40.50.2000">
    <property type="entry name" value="Glycogen Phosphorylase B"/>
    <property type="match status" value="2"/>
</dbReference>
<dbReference type="RefSeq" id="WP_213144413.1">
    <property type="nucleotide sequence ID" value="NZ_JAGYPE020000015.1"/>
</dbReference>
<keyword evidence="5" id="KW-1185">Reference proteome</keyword>
<evidence type="ECO:0000313" key="3">
    <source>
        <dbReference type="EMBL" id="MBS4184541.1"/>
    </source>
</evidence>
<dbReference type="GO" id="GO:0016757">
    <property type="term" value="F:glycosyltransferase activity"/>
    <property type="evidence" value="ECO:0007669"/>
    <property type="project" value="InterPro"/>
</dbReference>
<reference evidence="3" key="1">
    <citation type="submission" date="2021-05" db="EMBL/GenBank/DDBJ databases">
        <title>Novel Bacillus species.</title>
        <authorList>
            <person name="Liu G."/>
        </authorList>
    </citation>
    <scope>NUCLEOTIDE SEQUENCE</scope>
    <source>
        <strain evidence="3 5">FJAT-50051</strain>
    </source>
</reference>
<dbReference type="Pfam" id="PF00534">
    <property type="entry name" value="Glycos_transf_1"/>
    <property type="match status" value="1"/>
</dbReference>
<dbReference type="Proteomes" id="UP000677265">
    <property type="component" value="Unassembled WGS sequence"/>
</dbReference>
<dbReference type="InterPro" id="IPR050194">
    <property type="entry name" value="Glycosyltransferase_grp1"/>
</dbReference>
<comment type="caution">
    <text evidence="3">The sequence shown here is derived from an EMBL/GenBank/DDBJ whole genome shotgun (WGS) entry which is preliminary data.</text>
</comment>
<feature type="domain" description="Glycosyltransferase subfamily 4-like N-terminal" evidence="2">
    <location>
        <begin position="17"/>
        <end position="177"/>
    </location>
</feature>
<sequence>MSQPIRILQVFAQMNRGGAETMIMNLYQNIDRSKIQFDFIVHTDEKCAYDDEILKLGGRIFRVPAYCGKNHFSYIKVWKKFFEEHNEFKIIHGHVRSTASIYLKIAKKRGLTTIAHSHSTSSGKGLKAMYKDFLQYGIRYTADYFFACSKPAGEWLFGKEKLKKENFFILNNAIDIKKFIYNQELRSRKRKEFNIEDRFVIGHIGNFTIPKNHNFIIDIFKLIHEIKPKTVLMLVGDGSLRPSIERKIHSLGLMNHVILTGVRTDISELLQAMDIFVFPSLYEGLGIAVIEAQAAGLPCIISNKLPNEVMITNLVKKLSIHDPVDRWSEEVLRVSNGYVRENKFDEIFIAKYDVNDNVKWLERFYITQYGKSIIYS</sequence>
<evidence type="ECO:0000259" key="2">
    <source>
        <dbReference type="Pfam" id="PF13439"/>
    </source>
</evidence>
<protein>
    <submittedName>
        <fullName evidence="3">Glycosyltransferase family 1 protein</fullName>
    </submittedName>
</protein>
<dbReference type="InterPro" id="IPR001296">
    <property type="entry name" value="Glyco_trans_1"/>
</dbReference>
<dbReference type="EMBL" id="JAGYPE020000015">
    <property type="protein sequence ID" value="MCH6266006.1"/>
    <property type="molecule type" value="Genomic_DNA"/>
</dbReference>
<evidence type="ECO:0000313" key="4">
    <source>
        <dbReference type="EMBL" id="MCH6266006.1"/>
    </source>
</evidence>
<dbReference type="CDD" id="cd03812">
    <property type="entry name" value="GT4_CapH-like"/>
    <property type="match status" value="1"/>
</dbReference>
<dbReference type="InterPro" id="IPR028098">
    <property type="entry name" value="Glyco_trans_4-like_N"/>
</dbReference>
<accession>A0A942T3N5</accession>
<dbReference type="Pfam" id="PF13439">
    <property type="entry name" value="Glyco_transf_4"/>
    <property type="match status" value="1"/>
</dbReference>
<organism evidence="3">
    <name type="scientific">Neobacillus citreus</name>
    <dbReference type="NCBI Taxonomy" id="2833578"/>
    <lineage>
        <taxon>Bacteria</taxon>
        <taxon>Bacillati</taxon>
        <taxon>Bacillota</taxon>
        <taxon>Bacilli</taxon>
        <taxon>Bacillales</taxon>
        <taxon>Bacillaceae</taxon>
        <taxon>Neobacillus</taxon>
    </lineage>
</organism>
<gene>
    <name evidence="4" type="ORF">KHB02_010765</name>
    <name evidence="3" type="ORF">KHB02_24390</name>
</gene>